<evidence type="ECO:0000313" key="1">
    <source>
        <dbReference type="EMBL" id="MBO1919778.1"/>
    </source>
</evidence>
<sequence length="22" mass="2639">MAMRMYPTWEQKLNQTAIKLKG</sequence>
<name>A0A939SPS6_STAXY</name>
<comment type="caution">
    <text evidence="1">The sequence shown here is derived from an EMBL/GenBank/DDBJ whole genome shotgun (WGS) entry which is preliminary data.</text>
</comment>
<dbReference type="AlphaFoldDB" id="A0A939SPS6"/>
<protein>
    <submittedName>
        <fullName evidence="1">Uncharacterized protein</fullName>
    </submittedName>
</protein>
<reference evidence="1" key="1">
    <citation type="submission" date="2021-03" db="EMBL/GenBank/DDBJ databases">
        <title>Molecular epidemiology and mechanisms of colistin and carbapenem resistance in Enterobacteriaceae from clinical isolates, the environment and porcine samples in Pretoria, South Africa.</title>
        <authorList>
            <person name="Bogoshi D."/>
            <person name="Mbelle N.M."/>
            <person name="Naidoo V."/>
            <person name="Osei Sekyere J."/>
        </authorList>
    </citation>
    <scope>NUCLEOTIDE SEQUENCE</scope>
    <source>
        <strain evidence="1">ESB009</strain>
    </source>
</reference>
<proteinExistence type="predicted"/>
<dbReference type="EMBL" id="JAGETT010000009">
    <property type="protein sequence ID" value="MBO1919778.1"/>
    <property type="molecule type" value="Genomic_DNA"/>
</dbReference>
<organism evidence="1">
    <name type="scientific">Staphylococcus xylosus</name>
    <dbReference type="NCBI Taxonomy" id="1288"/>
    <lineage>
        <taxon>Bacteria</taxon>
        <taxon>Bacillati</taxon>
        <taxon>Bacillota</taxon>
        <taxon>Bacilli</taxon>
        <taxon>Bacillales</taxon>
        <taxon>Staphylococcaceae</taxon>
        <taxon>Staphylococcus</taxon>
    </lineage>
</organism>
<accession>A0A939SPS6</accession>
<gene>
    <name evidence="1" type="ORF">J4710_02355</name>
</gene>